<evidence type="ECO:0000259" key="2">
    <source>
        <dbReference type="Pfam" id="PF12850"/>
    </source>
</evidence>
<dbReference type="EMBL" id="DSID01000018">
    <property type="protein sequence ID" value="HEX69662.1"/>
    <property type="molecule type" value="Genomic_DNA"/>
</dbReference>
<comment type="caution">
    <text evidence="3">The sequence shown here is derived from an EMBL/GenBank/DDBJ whole genome shotgun (WGS) entry which is preliminary data.</text>
</comment>
<evidence type="ECO:0000256" key="1">
    <source>
        <dbReference type="ARBA" id="ARBA00008950"/>
    </source>
</evidence>
<dbReference type="Pfam" id="PF12850">
    <property type="entry name" value="Metallophos_2"/>
    <property type="match status" value="1"/>
</dbReference>
<proteinExistence type="inferred from homology"/>
<dbReference type="InterPro" id="IPR029052">
    <property type="entry name" value="Metallo-depent_PP-like"/>
</dbReference>
<dbReference type="SUPFAM" id="SSF56300">
    <property type="entry name" value="Metallo-dependent phosphatases"/>
    <property type="match status" value="1"/>
</dbReference>
<dbReference type="Gene3D" id="3.60.21.10">
    <property type="match status" value="1"/>
</dbReference>
<protein>
    <recommendedName>
        <fullName evidence="2">Calcineurin-like phosphoesterase domain-containing protein</fullName>
    </recommendedName>
</protein>
<name>A0A7C3AQP4_9BACT</name>
<feature type="domain" description="Calcineurin-like phosphoesterase" evidence="2">
    <location>
        <begin position="7"/>
        <end position="179"/>
    </location>
</feature>
<dbReference type="AlphaFoldDB" id="A0A7C3AQP4"/>
<evidence type="ECO:0000313" key="3">
    <source>
        <dbReference type="EMBL" id="HEX69662.1"/>
    </source>
</evidence>
<reference evidence="3" key="1">
    <citation type="journal article" date="2020" name="mSystems">
        <title>Genome- and Community-Level Interaction Insights into Carbon Utilization and Element Cycling Functions of Hydrothermarchaeota in Hydrothermal Sediment.</title>
        <authorList>
            <person name="Zhou Z."/>
            <person name="Liu Y."/>
            <person name="Xu W."/>
            <person name="Pan J."/>
            <person name="Luo Z.H."/>
            <person name="Li M."/>
        </authorList>
    </citation>
    <scope>NUCLEOTIDE SEQUENCE [LARGE SCALE GENOMIC DNA]</scope>
    <source>
        <strain evidence="3">SpSt-192</strain>
    </source>
</reference>
<organism evidence="3">
    <name type="scientific">Thermorudis sp</name>
    <dbReference type="NCBI Taxonomy" id="1969470"/>
    <lineage>
        <taxon>Bacteria</taxon>
        <taxon>Pseudomonadati</taxon>
        <taxon>Thermomicrobiota</taxon>
        <taxon>Thermomicrobia</taxon>
        <taxon>Thermomicrobia incertae sedis</taxon>
        <taxon>Thermorudis</taxon>
    </lineage>
</organism>
<sequence length="211" mass="23560">MSLGQVVALLADVHGEQELLRRALALCRTESVETIALLGDLFDRPDQADHCALLLAGWLVIGVYGNHERELALAARQRDLGLRRQTITLLQALRDRIVIEGVCLTHEVTGEDWAFSDALGRVASGVNGSHADQRPRLTFAGHTHYRQARDDRGSLDLSRGRVELDPRRRYLINPGPVVAGQFAIWYRQADVVVFREVDPVASLRVADRRRA</sequence>
<gene>
    <name evidence="3" type="ORF">ENP13_00230</name>
</gene>
<accession>A0A7C3AQP4</accession>
<dbReference type="CDD" id="cd00838">
    <property type="entry name" value="MPP_superfamily"/>
    <property type="match status" value="1"/>
</dbReference>
<dbReference type="InterPro" id="IPR024654">
    <property type="entry name" value="Calcineurin-like_PHP_lpxH"/>
</dbReference>
<comment type="similarity">
    <text evidence="1">Belongs to the metallophosphoesterase superfamily. YfcE family.</text>
</comment>